<gene>
    <name evidence="1" type="primary">mfd_2</name>
    <name evidence="1" type="ORF">CM83_22756</name>
    <name evidence="2" type="ORF">g.16981</name>
</gene>
<reference evidence="1" key="1">
    <citation type="journal article" date="2014" name="PLoS ONE">
        <title>Transcriptome-Based Identification of ABC Transporters in the Western Tarnished Plant Bug Lygus hesperus.</title>
        <authorList>
            <person name="Hull J.J."/>
            <person name="Chaney K."/>
            <person name="Geib S.M."/>
            <person name="Fabrick J.A."/>
            <person name="Brent C.S."/>
            <person name="Walsh D."/>
            <person name="Lavine L.C."/>
        </authorList>
    </citation>
    <scope>NUCLEOTIDE SEQUENCE</scope>
</reference>
<dbReference type="EMBL" id="GDHC01007372">
    <property type="protein sequence ID" value="JAQ11257.1"/>
    <property type="molecule type" value="Transcribed_RNA"/>
</dbReference>
<name>A0A0A9WS27_LYGHE</name>
<proteinExistence type="predicted"/>
<protein>
    <submittedName>
        <fullName evidence="1">Transcription-repair-coupling factor</fullName>
    </submittedName>
</protein>
<sequence length="124" mass="14236">MPTPSDGYDKSMHIKHFVNVQHAWLTEQRHASHNFDVMQQSMTISTYELDRSFPSTTSAIEVETINKVNLNPYETAEEVISNRYDEIFHLSKSKQLIIALKDALIVRGLPPGVYMKEVIKAMKN</sequence>
<accession>A0A0A9WS27</accession>
<evidence type="ECO:0000313" key="1">
    <source>
        <dbReference type="EMBL" id="JAG07625.1"/>
    </source>
</evidence>
<evidence type="ECO:0000313" key="2">
    <source>
        <dbReference type="EMBL" id="JAQ11257.1"/>
    </source>
</evidence>
<reference evidence="2" key="3">
    <citation type="journal article" date="2016" name="Gigascience">
        <title>De novo construction of an expanded transcriptome assembly for the western tarnished plant bug, Lygus hesperus.</title>
        <authorList>
            <person name="Tassone E.E."/>
            <person name="Geib S.M."/>
            <person name="Hall B."/>
            <person name="Fabrick J.A."/>
            <person name="Brent C.S."/>
            <person name="Hull J.J."/>
        </authorList>
    </citation>
    <scope>NUCLEOTIDE SEQUENCE</scope>
</reference>
<reference evidence="1" key="2">
    <citation type="submission" date="2014-07" db="EMBL/GenBank/DDBJ databases">
        <authorList>
            <person name="Hull J."/>
        </authorList>
    </citation>
    <scope>NUCLEOTIDE SEQUENCE</scope>
</reference>
<dbReference type="AlphaFoldDB" id="A0A0A9WS27"/>
<organism evidence="1">
    <name type="scientific">Lygus hesperus</name>
    <name type="common">Western plant bug</name>
    <dbReference type="NCBI Taxonomy" id="30085"/>
    <lineage>
        <taxon>Eukaryota</taxon>
        <taxon>Metazoa</taxon>
        <taxon>Ecdysozoa</taxon>
        <taxon>Arthropoda</taxon>
        <taxon>Hexapoda</taxon>
        <taxon>Insecta</taxon>
        <taxon>Pterygota</taxon>
        <taxon>Neoptera</taxon>
        <taxon>Paraneoptera</taxon>
        <taxon>Hemiptera</taxon>
        <taxon>Heteroptera</taxon>
        <taxon>Panheteroptera</taxon>
        <taxon>Cimicomorpha</taxon>
        <taxon>Miridae</taxon>
        <taxon>Mirini</taxon>
        <taxon>Lygus</taxon>
    </lineage>
</organism>
<dbReference type="EMBL" id="GBHO01035979">
    <property type="protein sequence ID" value="JAG07625.1"/>
    <property type="molecule type" value="Transcribed_RNA"/>
</dbReference>